<evidence type="ECO:0000259" key="1">
    <source>
        <dbReference type="PROSITE" id="PS51746"/>
    </source>
</evidence>
<dbReference type="EMBL" id="QUAL01000401">
    <property type="protein sequence ID" value="RIQ12627.1"/>
    <property type="molecule type" value="Genomic_DNA"/>
</dbReference>
<reference evidence="2 3" key="1">
    <citation type="submission" date="2018-09" db="EMBL/GenBank/DDBJ databases">
        <title>Isolation, diversity and antifungal activity of actinobacteria from wheat.</title>
        <authorList>
            <person name="Han C."/>
        </authorList>
    </citation>
    <scope>NUCLEOTIDE SEQUENCE [LARGE SCALE GENOMIC DNA]</scope>
    <source>
        <strain evidence="2 3">NEAU-YY265</strain>
    </source>
</reference>
<organism evidence="2 3">
    <name type="scientific">Jiangella rhizosphaerae</name>
    <dbReference type="NCBI Taxonomy" id="2293569"/>
    <lineage>
        <taxon>Bacteria</taxon>
        <taxon>Bacillati</taxon>
        <taxon>Actinomycetota</taxon>
        <taxon>Actinomycetes</taxon>
        <taxon>Jiangellales</taxon>
        <taxon>Jiangellaceae</taxon>
        <taxon>Jiangella</taxon>
    </lineage>
</organism>
<protein>
    <submittedName>
        <fullName evidence="2">Serine/threonine-protein phosphatase</fullName>
    </submittedName>
</protein>
<dbReference type="SMART" id="SM00331">
    <property type="entry name" value="PP2C_SIG"/>
    <property type="match status" value="1"/>
</dbReference>
<dbReference type="Gene3D" id="3.60.40.10">
    <property type="entry name" value="PPM-type phosphatase domain"/>
    <property type="match status" value="1"/>
</dbReference>
<comment type="caution">
    <text evidence="2">The sequence shown here is derived from an EMBL/GenBank/DDBJ whole genome shotgun (WGS) entry which is preliminary data.</text>
</comment>
<dbReference type="InterPro" id="IPR001932">
    <property type="entry name" value="PPM-type_phosphatase-like_dom"/>
</dbReference>
<feature type="domain" description="PPM-type phosphatase" evidence="1">
    <location>
        <begin position="47"/>
        <end position="278"/>
    </location>
</feature>
<dbReference type="SUPFAM" id="SSF81606">
    <property type="entry name" value="PP2C-like"/>
    <property type="match status" value="1"/>
</dbReference>
<accession>A0A418KIK5</accession>
<dbReference type="InterPro" id="IPR015655">
    <property type="entry name" value="PP2C"/>
</dbReference>
<keyword evidence="3" id="KW-1185">Reference proteome</keyword>
<dbReference type="GO" id="GO:0004722">
    <property type="term" value="F:protein serine/threonine phosphatase activity"/>
    <property type="evidence" value="ECO:0007669"/>
    <property type="project" value="InterPro"/>
</dbReference>
<dbReference type="PANTHER" id="PTHR47992">
    <property type="entry name" value="PROTEIN PHOSPHATASE"/>
    <property type="match status" value="1"/>
</dbReference>
<sequence length="318" mass="32897">MVFDIAASVELGLNRVNDPARLRAGALSAEGGGTIRREDEVAMLRFRPAATSDRGLVRQNNEDSGYASAGLLLVADGVGGNAAGEVASASVAHVIALFVLESRERQDPVALLSDAVGYAFAHLSDGVRRDPARAGMATTLTALLADGEGFTLAHVGDSRGYLLRGPVLQQLTRDDTFVQDLIDAGRITRQDVSTHPYRSVVVRSIAADSAPVVSIARVALESGDRVLLCSDGLTDVVPDDLIAELLDDGSPTTAAQRLVDAALAAGGRDNVTCIVGDVDEGNPHVRNGALVGAHRNPVNLIDPAAALTQSLARGAAAG</sequence>
<dbReference type="PROSITE" id="PS51746">
    <property type="entry name" value="PPM_2"/>
    <property type="match status" value="1"/>
</dbReference>
<dbReference type="SMART" id="SM00332">
    <property type="entry name" value="PP2Cc"/>
    <property type="match status" value="1"/>
</dbReference>
<dbReference type="CDD" id="cd00143">
    <property type="entry name" value="PP2Cc"/>
    <property type="match status" value="1"/>
</dbReference>
<proteinExistence type="predicted"/>
<evidence type="ECO:0000313" key="3">
    <source>
        <dbReference type="Proteomes" id="UP000284057"/>
    </source>
</evidence>
<evidence type="ECO:0000313" key="2">
    <source>
        <dbReference type="EMBL" id="RIQ12627.1"/>
    </source>
</evidence>
<dbReference type="AlphaFoldDB" id="A0A418KIK5"/>
<dbReference type="Pfam" id="PF13672">
    <property type="entry name" value="PP2C_2"/>
    <property type="match status" value="1"/>
</dbReference>
<dbReference type="InterPro" id="IPR036457">
    <property type="entry name" value="PPM-type-like_dom_sf"/>
</dbReference>
<gene>
    <name evidence="2" type="ORF">DY240_27035</name>
</gene>
<dbReference type="Proteomes" id="UP000284057">
    <property type="component" value="Unassembled WGS sequence"/>
</dbReference>
<name>A0A418KIK5_9ACTN</name>